<comment type="caution">
    <text evidence="1">The sequence shown here is derived from an EMBL/GenBank/DDBJ whole genome shotgun (WGS) entry which is preliminary data.</text>
</comment>
<name>A0A831A3G0_ERWAM</name>
<organism evidence="1 2">
    <name type="scientific">Erwinia amylovora NBRC 12687 = CFBP 1232</name>
    <dbReference type="NCBI Taxonomy" id="1219359"/>
    <lineage>
        <taxon>Bacteria</taxon>
        <taxon>Pseudomonadati</taxon>
        <taxon>Pseudomonadota</taxon>
        <taxon>Gammaproteobacteria</taxon>
        <taxon>Enterobacterales</taxon>
        <taxon>Erwiniaceae</taxon>
        <taxon>Erwinia</taxon>
    </lineage>
</organism>
<protein>
    <submittedName>
        <fullName evidence="1">Uncharacterized protein</fullName>
    </submittedName>
</protein>
<proteinExistence type="predicted"/>
<evidence type="ECO:0000313" key="1">
    <source>
        <dbReference type="EMBL" id="CCO94815.1"/>
    </source>
</evidence>
<reference evidence="1 2" key="1">
    <citation type="submission" date="2012-11" db="EMBL/GenBank/DDBJ databases">
        <authorList>
            <person name="Linke B."/>
        </authorList>
    </citation>
    <scope>NUCLEOTIDE SEQUENCE [LARGE SCALE GENOMIC DNA]</scope>
    <source>
        <strain evidence="2">CFBP 1232</strain>
    </source>
</reference>
<dbReference type="Proteomes" id="UP000013111">
    <property type="component" value="Unassembled WGS sequence"/>
</dbReference>
<dbReference type="AlphaFoldDB" id="A0A831A3G0"/>
<dbReference type="EMBL" id="CAPB01000035">
    <property type="protein sequence ID" value="CCO94815.1"/>
    <property type="molecule type" value="Genomic_DNA"/>
</dbReference>
<evidence type="ECO:0000313" key="2">
    <source>
        <dbReference type="Proteomes" id="UP000013111"/>
    </source>
</evidence>
<reference evidence="1 2" key="2">
    <citation type="submission" date="2013-04" db="EMBL/GenBank/DDBJ databases">
        <title>Comparative genomics of 12 strains of Erwinia amylovora identifies a pan-genome with a large conserved core and provides insights into host specificity.</title>
        <authorList>
            <person name="Mann R.A."/>
            <person name="Smits T.H.M."/>
            <person name="Buehlmann A."/>
            <person name="Blom J."/>
            <person name="Goesmann A."/>
            <person name="Frey J.E."/>
            <person name="Plummer K.M."/>
            <person name="Beer S.V."/>
            <person name="Luck J."/>
            <person name="Duffy B."/>
            <person name="Rodoni B."/>
        </authorList>
    </citation>
    <scope>NUCLEOTIDE SEQUENCE [LARGE SCALE GENOMIC DNA]</scope>
    <source>
        <strain evidence="2">CFBP 1232</strain>
    </source>
</reference>
<sequence>MDITLTGRKQVIRGTSPLAPAASPVRLTLPVQCGLTAVVCRYD</sequence>
<gene>
    <name evidence="1" type="ORF">BN437_2905</name>
</gene>
<accession>A0A831A3G0</accession>